<organism evidence="6 7">
    <name type="scientific">Polyrhizophydium stewartii</name>
    <dbReference type="NCBI Taxonomy" id="2732419"/>
    <lineage>
        <taxon>Eukaryota</taxon>
        <taxon>Fungi</taxon>
        <taxon>Fungi incertae sedis</taxon>
        <taxon>Chytridiomycota</taxon>
        <taxon>Chytridiomycota incertae sedis</taxon>
        <taxon>Chytridiomycetes</taxon>
        <taxon>Rhizophydiales</taxon>
        <taxon>Rhizophydiales incertae sedis</taxon>
        <taxon>Polyrhizophydium</taxon>
    </lineage>
</organism>
<keyword evidence="2" id="KW-0805">Transcription regulation</keyword>
<dbReference type="Proteomes" id="UP001527925">
    <property type="component" value="Unassembled WGS sequence"/>
</dbReference>
<dbReference type="Pfam" id="PF11754">
    <property type="entry name" value="Velvet"/>
    <property type="match status" value="1"/>
</dbReference>
<dbReference type="PROSITE" id="PS51821">
    <property type="entry name" value="VELVET"/>
    <property type="match status" value="1"/>
</dbReference>
<dbReference type="InterPro" id="IPR038491">
    <property type="entry name" value="Velvet_dom_sf"/>
</dbReference>
<evidence type="ECO:0000256" key="3">
    <source>
        <dbReference type="ARBA" id="ARBA00023163"/>
    </source>
</evidence>
<sequence>MILQLVSYSEDGAVTNMGVDLEPERFVVFVSVISADGSVDQSIIKRTTRETNIGSPVYGAPSHIQPYTSLTGSTSVAGARYSDLDRTPGIFFVFADLSVRIQGTFRLKCHLIDTQAYVPWGTGNFEGPIPIHTTATSPFTMYSPRNVPKKPASSALSRLLASQGAPIHILN</sequence>
<evidence type="ECO:0000256" key="4">
    <source>
        <dbReference type="ARBA" id="ARBA00023242"/>
    </source>
</evidence>
<proteinExistence type="predicted"/>
<dbReference type="PANTHER" id="PTHR33572:SF3">
    <property type="entry name" value="VELVET COMPLEX SUBUNIT B"/>
    <property type="match status" value="1"/>
</dbReference>
<comment type="caution">
    <text evidence="6">The sequence shown here is derived from an EMBL/GenBank/DDBJ whole genome shotgun (WGS) entry which is preliminary data.</text>
</comment>
<dbReference type="PANTHER" id="PTHR33572">
    <property type="entry name" value="SPORE DEVELOPMENT REGULATOR VOSA"/>
    <property type="match status" value="1"/>
</dbReference>
<dbReference type="Gene3D" id="2.60.40.3960">
    <property type="entry name" value="Velvet domain"/>
    <property type="match status" value="1"/>
</dbReference>
<accession>A0ABR4N7X9</accession>
<feature type="domain" description="Velvet" evidence="5">
    <location>
        <begin position="1"/>
        <end position="170"/>
    </location>
</feature>
<evidence type="ECO:0000256" key="1">
    <source>
        <dbReference type="ARBA" id="ARBA00004123"/>
    </source>
</evidence>
<protein>
    <recommendedName>
        <fullName evidence="5">Velvet domain-containing protein</fullName>
    </recommendedName>
</protein>
<keyword evidence="4" id="KW-0539">Nucleus</keyword>
<dbReference type="InterPro" id="IPR037525">
    <property type="entry name" value="Velvet_dom"/>
</dbReference>
<keyword evidence="3" id="KW-0804">Transcription</keyword>
<dbReference type="InterPro" id="IPR021740">
    <property type="entry name" value="Velvet"/>
</dbReference>
<comment type="subcellular location">
    <subcellularLocation>
        <location evidence="1">Nucleus</location>
    </subcellularLocation>
</comment>
<evidence type="ECO:0000259" key="5">
    <source>
        <dbReference type="PROSITE" id="PS51821"/>
    </source>
</evidence>
<evidence type="ECO:0000256" key="2">
    <source>
        <dbReference type="ARBA" id="ARBA00023015"/>
    </source>
</evidence>
<reference evidence="6 7" key="1">
    <citation type="submission" date="2023-09" db="EMBL/GenBank/DDBJ databases">
        <title>Pangenome analysis of Batrachochytrium dendrobatidis and related Chytrids.</title>
        <authorList>
            <person name="Yacoub M.N."/>
            <person name="Stajich J.E."/>
            <person name="James T.Y."/>
        </authorList>
    </citation>
    <scope>NUCLEOTIDE SEQUENCE [LARGE SCALE GENOMIC DNA]</scope>
    <source>
        <strain evidence="6 7">JEL0888</strain>
    </source>
</reference>
<evidence type="ECO:0000313" key="7">
    <source>
        <dbReference type="Proteomes" id="UP001527925"/>
    </source>
</evidence>
<evidence type="ECO:0000313" key="6">
    <source>
        <dbReference type="EMBL" id="KAL2915647.1"/>
    </source>
</evidence>
<dbReference type="EMBL" id="JADGIZ020000022">
    <property type="protein sequence ID" value="KAL2915647.1"/>
    <property type="molecule type" value="Genomic_DNA"/>
</dbReference>
<name>A0ABR4N7X9_9FUNG</name>
<keyword evidence="7" id="KW-1185">Reference proteome</keyword>
<gene>
    <name evidence="6" type="ORF">HK105_204832</name>
</gene>